<accession>A0A4R5EGZ9</accession>
<gene>
    <name evidence="7" type="ORF">E1B25_21075</name>
</gene>
<dbReference type="PANTHER" id="PTHR30250:SF30">
    <property type="entry name" value="LIPID III FLIPPASE"/>
    <property type="match status" value="1"/>
</dbReference>
<dbReference type="InterPro" id="IPR050833">
    <property type="entry name" value="Poly_Biosynth_Transport"/>
</dbReference>
<dbReference type="PANTHER" id="PTHR30250">
    <property type="entry name" value="PST FAMILY PREDICTED COLANIC ACID TRANSPORTER"/>
    <property type="match status" value="1"/>
</dbReference>
<feature type="transmembrane region" description="Helical" evidence="6">
    <location>
        <begin position="349"/>
        <end position="367"/>
    </location>
</feature>
<reference evidence="7 8" key="1">
    <citation type="submission" date="2019-03" db="EMBL/GenBank/DDBJ databases">
        <authorList>
            <person name="Zhang S."/>
        </authorList>
    </citation>
    <scope>NUCLEOTIDE SEQUENCE [LARGE SCALE GENOMIC DNA]</scope>
    <source>
        <strain evidence="7 8">S4J41</strain>
    </source>
</reference>
<feature type="transmembrane region" description="Helical" evidence="6">
    <location>
        <begin position="458"/>
        <end position="476"/>
    </location>
</feature>
<evidence type="ECO:0000256" key="3">
    <source>
        <dbReference type="ARBA" id="ARBA00022692"/>
    </source>
</evidence>
<proteinExistence type="predicted"/>
<dbReference type="Proteomes" id="UP000294662">
    <property type="component" value="Unassembled WGS sequence"/>
</dbReference>
<feature type="transmembrane region" description="Helical" evidence="6">
    <location>
        <begin position="229"/>
        <end position="251"/>
    </location>
</feature>
<keyword evidence="5 6" id="KW-0472">Membrane</keyword>
<dbReference type="AlphaFoldDB" id="A0A4R5EGZ9"/>
<feature type="transmembrane region" description="Helical" evidence="6">
    <location>
        <begin position="91"/>
        <end position="110"/>
    </location>
</feature>
<evidence type="ECO:0000256" key="4">
    <source>
        <dbReference type="ARBA" id="ARBA00022989"/>
    </source>
</evidence>
<feature type="transmembrane region" description="Helical" evidence="6">
    <location>
        <begin position="431"/>
        <end position="452"/>
    </location>
</feature>
<feature type="transmembrane region" description="Helical" evidence="6">
    <location>
        <begin position="263"/>
        <end position="286"/>
    </location>
</feature>
<feature type="transmembrane region" description="Helical" evidence="6">
    <location>
        <begin position="130"/>
        <end position="148"/>
    </location>
</feature>
<feature type="transmembrane region" description="Helical" evidence="6">
    <location>
        <begin position="398"/>
        <end position="419"/>
    </location>
</feature>
<evidence type="ECO:0000313" key="8">
    <source>
        <dbReference type="Proteomes" id="UP000294662"/>
    </source>
</evidence>
<dbReference type="CDD" id="cd13125">
    <property type="entry name" value="MATE_like_10"/>
    <property type="match status" value="1"/>
</dbReference>
<feature type="transmembrane region" description="Helical" evidence="6">
    <location>
        <begin position="374"/>
        <end position="392"/>
    </location>
</feature>
<organism evidence="7 8">
    <name type="scientific">Antarcticimicrobium sediminis</name>
    <dbReference type="NCBI Taxonomy" id="2546227"/>
    <lineage>
        <taxon>Bacteria</taxon>
        <taxon>Pseudomonadati</taxon>
        <taxon>Pseudomonadota</taxon>
        <taxon>Alphaproteobacteria</taxon>
        <taxon>Rhodobacterales</taxon>
        <taxon>Paracoccaceae</taxon>
        <taxon>Antarcticimicrobium</taxon>
    </lineage>
</organism>
<feature type="transmembrane region" description="Helical" evidence="6">
    <location>
        <begin position="160"/>
        <end position="178"/>
    </location>
</feature>
<evidence type="ECO:0000256" key="5">
    <source>
        <dbReference type="ARBA" id="ARBA00023136"/>
    </source>
</evidence>
<keyword evidence="2" id="KW-1003">Cell membrane</keyword>
<evidence type="ECO:0000256" key="2">
    <source>
        <dbReference type="ARBA" id="ARBA00022475"/>
    </source>
</evidence>
<dbReference type="InterPro" id="IPR044550">
    <property type="entry name" value="WzxE"/>
</dbReference>
<dbReference type="OrthoDB" id="9769862at2"/>
<feature type="transmembrane region" description="Helical" evidence="6">
    <location>
        <begin position="184"/>
        <end position="203"/>
    </location>
</feature>
<evidence type="ECO:0000256" key="1">
    <source>
        <dbReference type="ARBA" id="ARBA00004651"/>
    </source>
</evidence>
<evidence type="ECO:0000256" key="6">
    <source>
        <dbReference type="SAM" id="Phobius"/>
    </source>
</evidence>
<dbReference type="GO" id="GO:0005886">
    <property type="term" value="C:plasma membrane"/>
    <property type="evidence" value="ECO:0007669"/>
    <property type="project" value="UniProtKB-SubCell"/>
</dbReference>
<protein>
    <submittedName>
        <fullName evidence="7">O-antigen translocase</fullName>
    </submittedName>
</protein>
<feature type="transmembrane region" description="Helical" evidence="6">
    <location>
        <begin position="307"/>
        <end position="329"/>
    </location>
</feature>
<keyword evidence="3 6" id="KW-0812">Transmembrane</keyword>
<dbReference type="GO" id="GO:0009246">
    <property type="term" value="P:enterobacterial common antigen biosynthetic process"/>
    <property type="evidence" value="ECO:0007669"/>
    <property type="project" value="InterPro"/>
</dbReference>
<comment type="caution">
    <text evidence="7">The sequence shown here is derived from an EMBL/GenBank/DDBJ whole genome shotgun (WGS) entry which is preliminary data.</text>
</comment>
<sequence length="504" mass="53917">MNVTETSNSRGLIRSMLVIGSAQAMNILISIVRVKVLAVLLGPSGVGLLSIYSSLKDVVQQTAGLGMGSSGVREIASSRGEEVTLNRVRRVLFAAHLVQGALAVLAVWLLRAPLATWLFGDAARSTEVGLLGVAILLSLLGAAQTALLQGMRRIVDLGRVTVLGAFFGTLVGLAAVWQQGESGLIWFVLAQPLAAVLIALHYTRRLPKPTAARLSLEETWEIWKPMAKLGFAFMLGGIATAVTLLVVRGRISQELGLDAAGHFAAAWAITMTYVGFLLGAMVADYYPRLTEVIHDQAAAVRLMNDQAQLSLAIGGPVLLLLIGMAHWVINLLYSADFETAVALLQWQTVGNVFKLAASAMSFGIVASGRSGFHIIAQLSFNIIYLSLVWLLLPVTGLLITAIAFVSGYIFYFIVVFLLVKRLIGFRWQALSLYLLGLHAGLAVALLALALMAPFAAAVASPLLAGATGFFGLRVVLVKIGPKGRLASRLAFFYTRIGWPIQYNP</sequence>
<dbReference type="EMBL" id="SMFP01000029">
    <property type="protein sequence ID" value="TDE33638.1"/>
    <property type="molecule type" value="Genomic_DNA"/>
</dbReference>
<dbReference type="Pfam" id="PF13440">
    <property type="entry name" value="Polysacc_synt_3"/>
    <property type="match status" value="1"/>
</dbReference>
<keyword evidence="8" id="KW-1185">Reference proteome</keyword>
<evidence type="ECO:0000313" key="7">
    <source>
        <dbReference type="EMBL" id="TDE33638.1"/>
    </source>
</evidence>
<name>A0A4R5EGZ9_9RHOB</name>
<comment type="subcellular location">
    <subcellularLocation>
        <location evidence="1">Cell membrane</location>
        <topology evidence="1">Multi-pass membrane protein</topology>
    </subcellularLocation>
</comment>
<keyword evidence="4 6" id="KW-1133">Transmembrane helix</keyword>